<proteinExistence type="inferred from homology"/>
<accession>A0A225AHH4</accession>
<organism evidence="4 5">
    <name type="scientific">Talaromyces atroroseus</name>
    <dbReference type="NCBI Taxonomy" id="1441469"/>
    <lineage>
        <taxon>Eukaryota</taxon>
        <taxon>Fungi</taxon>
        <taxon>Dikarya</taxon>
        <taxon>Ascomycota</taxon>
        <taxon>Pezizomycotina</taxon>
        <taxon>Eurotiomycetes</taxon>
        <taxon>Eurotiomycetidae</taxon>
        <taxon>Eurotiales</taxon>
        <taxon>Trichocomaceae</taxon>
        <taxon>Talaromyces</taxon>
        <taxon>Talaromyces sect. Trachyspermi</taxon>
    </lineage>
</organism>
<dbReference type="Proteomes" id="UP000214365">
    <property type="component" value="Unassembled WGS sequence"/>
</dbReference>
<dbReference type="GeneID" id="31006930"/>
<dbReference type="EMBL" id="LFMY01000011">
    <property type="protein sequence ID" value="OKL57634.1"/>
    <property type="molecule type" value="Genomic_DNA"/>
</dbReference>
<dbReference type="AlphaFoldDB" id="A0A225AHH4"/>
<evidence type="ECO:0008006" key="6">
    <source>
        <dbReference type="Google" id="ProtNLM"/>
    </source>
</evidence>
<dbReference type="GO" id="GO:0016671">
    <property type="term" value="F:oxidoreductase activity, acting on a sulfur group of donors, disulfide as acceptor"/>
    <property type="evidence" value="ECO:0007669"/>
    <property type="project" value="InterPro"/>
</dbReference>
<feature type="transmembrane region" description="Helical" evidence="3">
    <location>
        <begin position="45"/>
        <end position="65"/>
    </location>
</feature>
<keyword evidence="3" id="KW-0812">Transmembrane</keyword>
<evidence type="ECO:0000313" key="5">
    <source>
        <dbReference type="Proteomes" id="UP000214365"/>
    </source>
</evidence>
<sequence>MPPNAYDVFQELDREEQFSAQEGKTQRSYATWRERAMSRNLRRGFLIIGTCWVLYFVYLHSLYAMSWKPKYFDTTEQATDAVATTLEQNNAGKTVPLDVHVMSKCPDARDCLQQLIIPAMEKISDKVDFRLSFIGSHQDDDFDDPEDPSGIALLRESVRHSQEVGVTKSCTVRLDETVWCIRDDGKWKDCAHGSDISTFVGEVERLWTERN</sequence>
<comment type="caution">
    <text evidence="4">The sequence shown here is derived from an EMBL/GenBank/DDBJ whole genome shotgun (WGS) entry which is preliminary data.</text>
</comment>
<dbReference type="STRING" id="1441469.A0A225AHH4"/>
<dbReference type="InterPro" id="IPR004911">
    <property type="entry name" value="Interferon-induced_GILT"/>
</dbReference>
<dbReference type="OrthoDB" id="958254at2759"/>
<keyword evidence="3" id="KW-0472">Membrane</keyword>
<protein>
    <recommendedName>
        <fullName evidence="6">Thioredoxin domain-containing protein</fullName>
    </recommendedName>
</protein>
<keyword evidence="3" id="KW-1133">Transmembrane helix</keyword>
<gene>
    <name evidence="4" type="ORF">UA08_07174</name>
</gene>
<evidence type="ECO:0000256" key="3">
    <source>
        <dbReference type="SAM" id="Phobius"/>
    </source>
</evidence>
<keyword evidence="5" id="KW-1185">Reference proteome</keyword>
<reference evidence="4 5" key="1">
    <citation type="submission" date="2015-06" db="EMBL/GenBank/DDBJ databases">
        <title>Talaromyces atroroseus IBT 11181 draft genome.</title>
        <authorList>
            <person name="Rasmussen K.B."/>
            <person name="Rasmussen S."/>
            <person name="Petersen B."/>
            <person name="Sicheritz-Ponten T."/>
            <person name="Mortensen U.H."/>
            <person name="Thrane U."/>
        </authorList>
    </citation>
    <scope>NUCLEOTIDE SEQUENCE [LARGE SCALE GENOMIC DNA]</scope>
    <source>
        <strain evidence="4 5">IBT 11181</strain>
    </source>
</reference>
<evidence type="ECO:0000256" key="1">
    <source>
        <dbReference type="ARBA" id="ARBA00005679"/>
    </source>
</evidence>
<name>A0A225AHH4_TALAT</name>
<evidence type="ECO:0000313" key="4">
    <source>
        <dbReference type="EMBL" id="OKL57634.1"/>
    </source>
</evidence>
<dbReference type="Pfam" id="PF03227">
    <property type="entry name" value="GILT"/>
    <property type="match status" value="1"/>
</dbReference>
<keyword evidence="2" id="KW-0325">Glycoprotein</keyword>
<dbReference type="RefSeq" id="XP_020117755.1">
    <property type="nucleotide sequence ID" value="XM_020262086.1"/>
</dbReference>
<comment type="similarity">
    <text evidence="1">Belongs to the GILT family.</text>
</comment>
<evidence type="ECO:0000256" key="2">
    <source>
        <dbReference type="ARBA" id="ARBA00023180"/>
    </source>
</evidence>